<keyword evidence="4" id="KW-0902">Two-component regulatory system</keyword>
<evidence type="ECO:0000256" key="8">
    <source>
        <dbReference type="PROSITE-ProRule" id="PRU00169"/>
    </source>
</evidence>
<dbReference type="Proteomes" id="UP001139353">
    <property type="component" value="Unassembled WGS sequence"/>
</dbReference>
<dbReference type="GO" id="GO:0032993">
    <property type="term" value="C:protein-DNA complex"/>
    <property type="evidence" value="ECO:0007669"/>
    <property type="project" value="TreeGrafter"/>
</dbReference>
<dbReference type="InterPro" id="IPR011006">
    <property type="entry name" value="CheY-like_superfamily"/>
</dbReference>
<name>A0A9X1YNZ4_9BURK</name>
<keyword evidence="13" id="KW-1185">Reference proteome</keyword>
<evidence type="ECO:0000256" key="5">
    <source>
        <dbReference type="ARBA" id="ARBA00023015"/>
    </source>
</evidence>
<dbReference type="GO" id="GO:0000156">
    <property type="term" value="F:phosphorelay response regulator activity"/>
    <property type="evidence" value="ECO:0007669"/>
    <property type="project" value="TreeGrafter"/>
</dbReference>
<keyword evidence="5" id="KW-0805">Transcription regulation</keyword>
<comment type="caution">
    <text evidence="12">The sequence shown here is derived from an EMBL/GenBank/DDBJ whole genome shotgun (WGS) entry which is preliminary data.</text>
</comment>
<feature type="DNA-binding region" description="OmpR/PhoB-type" evidence="9">
    <location>
        <begin position="146"/>
        <end position="246"/>
    </location>
</feature>
<dbReference type="PROSITE" id="PS51755">
    <property type="entry name" value="OMPR_PHOB"/>
    <property type="match status" value="1"/>
</dbReference>
<dbReference type="FunFam" id="1.10.10.10:FF:000099">
    <property type="entry name" value="Two-component system response regulator TorR"/>
    <property type="match status" value="1"/>
</dbReference>
<dbReference type="Gene3D" id="3.40.50.2300">
    <property type="match status" value="1"/>
</dbReference>
<dbReference type="InterPro" id="IPR001789">
    <property type="entry name" value="Sig_transdc_resp-reg_receiver"/>
</dbReference>
<dbReference type="SMART" id="SM00862">
    <property type="entry name" value="Trans_reg_C"/>
    <property type="match status" value="1"/>
</dbReference>
<evidence type="ECO:0000313" key="12">
    <source>
        <dbReference type="EMBL" id="MCK9689744.1"/>
    </source>
</evidence>
<protein>
    <submittedName>
        <fullName evidence="12">Response regulator</fullName>
    </submittedName>
</protein>
<organism evidence="12 13">
    <name type="scientific">Scleromatobacter humisilvae</name>
    <dbReference type="NCBI Taxonomy" id="2897159"/>
    <lineage>
        <taxon>Bacteria</taxon>
        <taxon>Pseudomonadati</taxon>
        <taxon>Pseudomonadota</taxon>
        <taxon>Betaproteobacteria</taxon>
        <taxon>Burkholderiales</taxon>
        <taxon>Sphaerotilaceae</taxon>
        <taxon>Scleromatobacter</taxon>
    </lineage>
</organism>
<keyword evidence="7" id="KW-0804">Transcription</keyword>
<dbReference type="InterPro" id="IPR039420">
    <property type="entry name" value="WalR-like"/>
</dbReference>
<dbReference type="GO" id="GO:0000976">
    <property type="term" value="F:transcription cis-regulatory region binding"/>
    <property type="evidence" value="ECO:0007669"/>
    <property type="project" value="TreeGrafter"/>
</dbReference>
<accession>A0A9X1YNZ4</accession>
<feature type="domain" description="Response regulatory" evidence="10">
    <location>
        <begin position="17"/>
        <end position="130"/>
    </location>
</feature>
<dbReference type="InterPro" id="IPR036388">
    <property type="entry name" value="WH-like_DNA-bd_sf"/>
</dbReference>
<reference evidence="12" key="1">
    <citation type="submission" date="2021-11" db="EMBL/GenBank/DDBJ databases">
        <title>BS-T2-15 a new species belonging to the Comamonadaceae family isolated from the soil of a French oak forest.</title>
        <authorList>
            <person name="Mieszkin S."/>
            <person name="Alain K."/>
        </authorList>
    </citation>
    <scope>NUCLEOTIDE SEQUENCE</scope>
    <source>
        <strain evidence="12">BS-T2-15</strain>
    </source>
</reference>
<keyword evidence="2" id="KW-0963">Cytoplasm</keyword>
<dbReference type="Gene3D" id="6.10.250.690">
    <property type="match status" value="1"/>
</dbReference>
<feature type="modified residue" description="4-aspartylphosphate" evidence="8">
    <location>
        <position position="66"/>
    </location>
</feature>
<dbReference type="Gene3D" id="1.10.10.10">
    <property type="entry name" value="Winged helix-like DNA-binding domain superfamily/Winged helix DNA-binding domain"/>
    <property type="match status" value="1"/>
</dbReference>
<dbReference type="Pfam" id="PF00486">
    <property type="entry name" value="Trans_reg_C"/>
    <property type="match status" value="1"/>
</dbReference>
<dbReference type="GO" id="GO:0005829">
    <property type="term" value="C:cytosol"/>
    <property type="evidence" value="ECO:0007669"/>
    <property type="project" value="TreeGrafter"/>
</dbReference>
<dbReference type="PROSITE" id="PS50110">
    <property type="entry name" value="RESPONSE_REGULATORY"/>
    <property type="match status" value="1"/>
</dbReference>
<evidence type="ECO:0000256" key="9">
    <source>
        <dbReference type="PROSITE-ProRule" id="PRU01091"/>
    </source>
</evidence>
<dbReference type="AlphaFoldDB" id="A0A9X1YNZ4"/>
<evidence type="ECO:0000259" key="10">
    <source>
        <dbReference type="PROSITE" id="PS50110"/>
    </source>
</evidence>
<gene>
    <name evidence="12" type="ORF">LPC04_28850</name>
</gene>
<dbReference type="PANTHER" id="PTHR48111:SF4">
    <property type="entry name" value="DNA-BINDING DUAL TRANSCRIPTIONAL REGULATOR OMPR"/>
    <property type="match status" value="1"/>
</dbReference>
<dbReference type="PANTHER" id="PTHR48111">
    <property type="entry name" value="REGULATOR OF RPOS"/>
    <property type="match status" value="1"/>
</dbReference>
<feature type="domain" description="OmpR/PhoB-type" evidence="11">
    <location>
        <begin position="146"/>
        <end position="246"/>
    </location>
</feature>
<dbReference type="CDD" id="cd00383">
    <property type="entry name" value="trans_reg_C"/>
    <property type="match status" value="1"/>
</dbReference>
<dbReference type="InterPro" id="IPR016032">
    <property type="entry name" value="Sig_transdc_resp-reg_C-effctor"/>
</dbReference>
<dbReference type="GO" id="GO:0006355">
    <property type="term" value="P:regulation of DNA-templated transcription"/>
    <property type="evidence" value="ECO:0007669"/>
    <property type="project" value="InterPro"/>
</dbReference>
<evidence type="ECO:0000256" key="6">
    <source>
        <dbReference type="ARBA" id="ARBA00023125"/>
    </source>
</evidence>
<evidence type="ECO:0000256" key="1">
    <source>
        <dbReference type="ARBA" id="ARBA00004496"/>
    </source>
</evidence>
<dbReference type="InterPro" id="IPR001867">
    <property type="entry name" value="OmpR/PhoB-type_DNA-bd"/>
</dbReference>
<evidence type="ECO:0000313" key="13">
    <source>
        <dbReference type="Proteomes" id="UP001139353"/>
    </source>
</evidence>
<keyword evidence="3 8" id="KW-0597">Phosphoprotein</keyword>
<dbReference type="SUPFAM" id="SSF52172">
    <property type="entry name" value="CheY-like"/>
    <property type="match status" value="1"/>
</dbReference>
<comment type="subcellular location">
    <subcellularLocation>
        <location evidence="1">Cytoplasm</location>
    </subcellularLocation>
</comment>
<dbReference type="SUPFAM" id="SSF46894">
    <property type="entry name" value="C-terminal effector domain of the bipartite response regulators"/>
    <property type="match status" value="1"/>
</dbReference>
<dbReference type="CDD" id="cd17574">
    <property type="entry name" value="REC_OmpR"/>
    <property type="match status" value="1"/>
</dbReference>
<dbReference type="EMBL" id="JAJLJH010000020">
    <property type="protein sequence ID" value="MCK9689744.1"/>
    <property type="molecule type" value="Genomic_DNA"/>
</dbReference>
<evidence type="ECO:0000256" key="2">
    <source>
        <dbReference type="ARBA" id="ARBA00022490"/>
    </source>
</evidence>
<evidence type="ECO:0000256" key="4">
    <source>
        <dbReference type="ARBA" id="ARBA00023012"/>
    </source>
</evidence>
<dbReference type="SMART" id="SM00448">
    <property type="entry name" value="REC"/>
    <property type="match status" value="1"/>
</dbReference>
<keyword evidence="6 9" id="KW-0238">DNA-binding</keyword>
<dbReference type="Pfam" id="PF00072">
    <property type="entry name" value="Response_reg"/>
    <property type="match status" value="1"/>
</dbReference>
<evidence type="ECO:0000256" key="3">
    <source>
        <dbReference type="ARBA" id="ARBA00022553"/>
    </source>
</evidence>
<proteinExistence type="predicted"/>
<evidence type="ECO:0000259" key="11">
    <source>
        <dbReference type="PROSITE" id="PS51755"/>
    </source>
</evidence>
<evidence type="ECO:0000256" key="7">
    <source>
        <dbReference type="ARBA" id="ARBA00023163"/>
    </source>
</evidence>
<sequence>MPYQQVQIHDTATTAPHVLVVDDDATIRKMVSDFLVEYDMRVTAVSSGREIPELLERGAVDLIVLDLRLPGEDGLTIAQHLRATSTIPIIILTGRTDESDRVMGLELGADDYLTKPFSPRELLARIRALLRRARMRLSAADAVEGIRGYRFAGWQMNVRLRELTSPQGRSVPLSIGEYNLLVAFLVAPQRILGREQLLDLSRVHNAEVFERSVDVQVGRLRKKIEMDVAKPRLIVTERGVGYRFAVPVEVVPV</sequence>